<dbReference type="GO" id="GO:0005886">
    <property type="term" value="C:plasma membrane"/>
    <property type="evidence" value="ECO:0000318"/>
    <property type="project" value="GO_Central"/>
</dbReference>
<keyword evidence="1" id="KW-0479">Metal-binding</keyword>
<dbReference type="EMBL" id="MNCJ02000322">
    <property type="protein sequence ID" value="KAF5800126.1"/>
    <property type="molecule type" value="Genomic_DNA"/>
</dbReference>
<evidence type="ECO:0000256" key="6">
    <source>
        <dbReference type="SAM" id="SignalP"/>
    </source>
</evidence>
<dbReference type="InterPro" id="IPR008972">
    <property type="entry name" value="Cupredoxin"/>
</dbReference>
<keyword evidence="3" id="KW-1015">Disulfide bond</keyword>
<dbReference type="PANTHER" id="PTHR33021:SF9">
    <property type="entry name" value="PUTATIVE, EXPRESSED-RELATED"/>
    <property type="match status" value="1"/>
</dbReference>
<dbReference type="Proteomes" id="UP000215914">
    <property type="component" value="Chromosome 7"/>
</dbReference>
<evidence type="ECO:0000313" key="10">
    <source>
        <dbReference type="Proteomes" id="UP000215914"/>
    </source>
</evidence>
<evidence type="ECO:0000313" key="8">
    <source>
        <dbReference type="EMBL" id="KAF5800126.1"/>
    </source>
</evidence>
<feature type="chain" id="PRO_5012942330" description="Basic blue protein" evidence="6">
    <location>
        <begin position="27"/>
        <end position="123"/>
    </location>
</feature>
<dbReference type="InterPro" id="IPR041844">
    <property type="entry name" value="Plantacyanin"/>
</dbReference>
<dbReference type="Gramene" id="mRNA:HanXRQr2_Chr07g0312431">
    <property type="protein sequence ID" value="mRNA:HanXRQr2_Chr07g0312431"/>
    <property type="gene ID" value="HanXRQr2_Chr07g0312431"/>
</dbReference>
<reference evidence="9" key="2">
    <citation type="submission" date="2017-02" db="EMBL/GenBank/DDBJ databases">
        <title>Sunflower complete genome.</title>
        <authorList>
            <person name="Langlade N."/>
            <person name="Munos S."/>
        </authorList>
    </citation>
    <scope>NUCLEOTIDE SEQUENCE [LARGE SCALE GENOMIC DNA]</scope>
    <source>
        <tissue evidence="9">Leaves</tissue>
    </source>
</reference>
<dbReference type="InterPro" id="IPR039391">
    <property type="entry name" value="Phytocyanin-like"/>
</dbReference>
<evidence type="ECO:0000256" key="3">
    <source>
        <dbReference type="ARBA" id="ARBA00023157"/>
    </source>
</evidence>
<evidence type="ECO:0000259" key="7">
    <source>
        <dbReference type="PROSITE" id="PS51485"/>
    </source>
</evidence>
<dbReference type="CDD" id="cd11013">
    <property type="entry name" value="Plantacyanin"/>
    <property type="match status" value="1"/>
</dbReference>
<keyword evidence="2" id="KW-0186">Copper</keyword>
<dbReference type="PROSITE" id="PS51485">
    <property type="entry name" value="PHYTOCYANIN"/>
    <property type="match status" value="1"/>
</dbReference>
<proteinExistence type="predicted"/>
<gene>
    <name evidence="9" type="ORF">HannXRQ_Chr07g0202761</name>
    <name evidence="8" type="ORF">HanXRQr2_Chr07g0312431</name>
</gene>
<dbReference type="SUPFAM" id="SSF49503">
    <property type="entry name" value="Cupredoxins"/>
    <property type="match status" value="1"/>
</dbReference>
<organism evidence="9 10">
    <name type="scientific">Helianthus annuus</name>
    <name type="common">Common sunflower</name>
    <dbReference type="NCBI Taxonomy" id="4232"/>
    <lineage>
        <taxon>Eukaryota</taxon>
        <taxon>Viridiplantae</taxon>
        <taxon>Streptophyta</taxon>
        <taxon>Embryophyta</taxon>
        <taxon>Tracheophyta</taxon>
        <taxon>Spermatophyta</taxon>
        <taxon>Magnoliopsida</taxon>
        <taxon>eudicotyledons</taxon>
        <taxon>Gunneridae</taxon>
        <taxon>Pentapetalae</taxon>
        <taxon>asterids</taxon>
        <taxon>campanulids</taxon>
        <taxon>Asterales</taxon>
        <taxon>Asteraceae</taxon>
        <taxon>Asteroideae</taxon>
        <taxon>Heliantheae alliance</taxon>
        <taxon>Heliantheae</taxon>
        <taxon>Helianthus</taxon>
    </lineage>
</organism>
<dbReference type="OMA" id="TFNAVGW"/>
<accession>A0A251UG86</accession>
<dbReference type="FunFam" id="2.60.40.420:FF:000013">
    <property type="entry name" value="basic blue protein-like"/>
    <property type="match status" value="1"/>
</dbReference>
<dbReference type="GO" id="GO:0009055">
    <property type="term" value="F:electron transfer activity"/>
    <property type="evidence" value="ECO:0007669"/>
    <property type="project" value="InterPro"/>
</dbReference>
<feature type="signal peptide" evidence="6">
    <location>
        <begin position="1"/>
        <end position="26"/>
    </location>
</feature>
<dbReference type="Gene3D" id="2.60.40.420">
    <property type="entry name" value="Cupredoxins - blue copper proteins"/>
    <property type="match status" value="1"/>
</dbReference>
<dbReference type="Pfam" id="PF02298">
    <property type="entry name" value="Cu_bind_like"/>
    <property type="match status" value="1"/>
</dbReference>
<feature type="domain" description="Phytocyanin" evidence="7">
    <location>
        <begin position="27"/>
        <end position="123"/>
    </location>
</feature>
<keyword evidence="10" id="KW-1185">Reference proteome</keyword>
<evidence type="ECO:0000256" key="4">
    <source>
        <dbReference type="ARBA" id="ARBA00071970"/>
    </source>
</evidence>
<dbReference type="InParanoid" id="A0A251UG86"/>
<dbReference type="AlphaFoldDB" id="A0A251UG86"/>
<reference evidence="8 10" key="1">
    <citation type="journal article" date="2017" name="Nature">
        <title>The sunflower genome provides insights into oil metabolism, flowering and Asterid evolution.</title>
        <authorList>
            <person name="Badouin H."/>
            <person name="Gouzy J."/>
            <person name="Grassa C.J."/>
            <person name="Murat F."/>
            <person name="Staton S.E."/>
            <person name="Cottret L."/>
            <person name="Lelandais-Briere C."/>
            <person name="Owens G.L."/>
            <person name="Carrere S."/>
            <person name="Mayjonade B."/>
            <person name="Legrand L."/>
            <person name="Gill N."/>
            <person name="Kane N.C."/>
            <person name="Bowers J.E."/>
            <person name="Hubner S."/>
            <person name="Bellec A."/>
            <person name="Berard A."/>
            <person name="Berges H."/>
            <person name="Blanchet N."/>
            <person name="Boniface M.C."/>
            <person name="Brunel D."/>
            <person name="Catrice O."/>
            <person name="Chaidir N."/>
            <person name="Claudel C."/>
            <person name="Donnadieu C."/>
            <person name="Faraut T."/>
            <person name="Fievet G."/>
            <person name="Helmstetter N."/>
            <person name="King M."/>
            <person name="Knapp S.J."/>
            <person name="Lai Z."/>
            <person name="Le Paslier M.C."/>
            <person name="Lippi Y."/>
            <person name="Lorenzon L."/>
            <person name="Mandel J.R."/>
            <person name="Marage G."/>
            <person name="Marchand G."/>
            <person name="Marquand E."/>
            <person name="Bret-Mestries E."/>
            <person name="Morien E."/>
            <person name="Nambeesan S."/>
            <person name="Nguyen T."/>
            <person name="Pegot-Espagnet P."/>
            <person name="Pouilly N."/>
            <person name="Raftis F."/>
            <person name="Sallet E."/>
            <person name="Schiex T."/>
            <person name="Thomas J."/>
            <person name="Vandecasteele C."/>
            <person name="Vares D."/>
            <person name="Vear F."/>
            <person name="Vautrin S."/>
            <person name="Crespi M."/>
            <person name="Mangin B."/>
            <person name="Burke J.M."/>
            <person name="Salse J."/>
            <person name="Munos S."/>
            <person name="Vincourt P."/>
            <person name="Rieseberg L.H."/>
            <person name="Langlade N.B."/>
        </authorList>
    </citation>
    <scope>NUCLEOTIDE SEQUENCE [LARGE SCALE GENOMIC DNA]</scope>
    <source>
        <strain evidence="10">cv. SF193</strain>
        <tissue evidence="8">Leaves</tissue>
    </source>
</reference>
<name>A0A251UG86_HELAN</name>
<dbReference type="OrthoDB" id="1934652at2759"/>
<dbReference type="FunCoup" id="A0A251UG86">
    <property type="interactions" value="296"/>
</dbReference>
<dbReference type="EMBL" id="CM007896">
    <property type="protein sequence ID" value="OTG21311.1"/>
    <property type="molecule type" value="Genomic_DNA"/>
</dbReference>
<protein>
    <recommendedName>
        <fullName evidence="4">Basic blue protein</fullName>
    </recommendedName>
    <alternativeName>
        <fullName evidence="5">Plantacyanin</fullName>
    </alternativeName>
</protein>
<keyword evidence="6" id="KW-0732">Signal</keyword>
<evidence type="ECO:0000256" key="1">
    <source>
        <dbReference type="ARBA" id="ARBA00022723"/>
    </source>
</evidence>
<evidence type="ECO:0000256" key="2">
    <source>
        <dbReference type="ARBA" id="ARBA00023008"/>
    </source>
</evidence>
<evidence type="ECO:0000313" key="9">
    <source>
        <dbReference type="EMBL" id="OTG21311.1"/>
    </source>
</evidence>
<dbReference type="PANTHER" id="PTHR33021">
    <property type="entry name" value="BLUE COPPER PROTEIN"/>
    <property type="match status" value="1"/>
</dbReference>
<dbReference type="GO" id="GO:0046872">
    <property type="term" value="F:metal ion binding"/>
    <property type="evidence" value="ECO:0007669"/>
    <property type="project" value="UniProtKB-KW"/>
</dbReference>
<sequence>MAKGRGSAMMAMVVLCLVVVCEVAQAATYVVGDDNGWTFNVDGWEKGKNFNAGDVLVFKYAKGSHNVVAVDEGGYYGCDVSPSEAKVYTSGNDQITLVKGNNSFICSFSDHCNSGMRLLISAS</sequence>
<evidence type="ECO:0000256" key="5">
    <source>
        <dbReference type="ARBA" id="ARBA00082491"/>
    </source>
</evidence>
<reference evidence="8" key="3">
    <citation type="submission" date="2020-06" db="EMBL/GenBank/DDBJ databases">
        <title>Helianthus annuus Genome sequencing and assembly Release 2.</title>
        <authorList>
            <person name="Gouzy J."/>
            <person name="Langlade N."/>
            <person name="Munos S."/>
        </authorList>
    </citation>
    <scope>NUCLEOTIDE SEQUENCE</scope>
    <source>
        <tissue evidence="8">Leaves</tissue>
    </source>
</reference>
<dbReference type="InterPro" id="IPR003245">
    <property type="entry name" value="Phytocyanin_dom"/>
</dbReference>